<name>A0A118JYB4_CYNCS</name>
<dbReference type="Pfam" id="PF13561">
    <property type="entry name" value="adh_short_C2"/>
    <property type="match status" value="1"/>
</dbReference>
<evidence type="ECO:0000256" key="4">
    <source>
        <dbReference type="SAM" id="SignalP"/>
    </source>
</evidence>
<organism evidence="5 6">
    <name type="scientific">Cynara cardunculus var. scolymus</name>
    <name type="common">Globe artichoke</name>
    <name type="synonym">Cynara scolymus</name>
    <dbReference type="NCBI Taxonomy" id="59895"/>
    <lineage>
        <taxon>Eukaryota</taxon>
        <taxon>Viridiplantae</taxon>
        <taxon>Streptophyta</taxon>
        <taxon>Embryophyta</taxon>
        <taxon>Tracheophyta</taxon>
        <taxon>Spermatophyta</taxon>
        <taxon>Magnoliopsida</taxon>
        <taxon>eudicotyledons</taxon>
        <taxon>Gunneridae</taxon>
        <taxon>Pentapetalae</taxon>
        <taxon>asterids</taxon>
        <taxon>campanulids</taxon>
        <taxon>Asterales</taxon>
        <taxon>Asteraceae</taxon>
        <taxon>Carduoideae</taxon>
        <taxon>Cardueae</taxon>
        <taxon>Carduinae</taxon>
        <taxon>Cynara</taxon>
    </lineage>
</organism>
<dbReference type="Pfam" id="PF00106">
    <property type="entry name" value="adh_short"/>
    <property type="match status" value="1"/>
</dbReference>
<dbReference type="EMBL" id="LEKV01003800">
    <property type="protein sequence ID" value="KVH98379.1"/>
    <property type="molecule type" value="Genomic_DNA"/>
</dbReference>
<evidence type="ECO:0000313" key="6">
    <source>
        <dbReference type="Proteomes" id="UP000243975"/>
    </source>
</evidence>
<dbReference type="PANTHER" id="PTHR48107:SF16">
    <property type="entry name" value="NADPH-DEPENDENT ALDEHYDE REDUCTASE 1, CHLOROPLASTIC"/>
    <property type="match status" value="1"/>
</dbReference>
<evidence type="ECO:0000256" key="1">
    <source>
        <dbReference type="ARBA" id="ARBA00006484"/>
    </source>
</evidence>
<protein>
    <submittedName>
        <fullName evidence="5">Glucose/ribitol dehydrogenase</fullName>
    </submittedName>
</protein>
<proteinExistence type="inferred from homology"/>
<accession>A0A118JYB4</accession>
<dbReference type="InterPro" id="IPR036291">
    <property type="entry name" value="NAD(P)-bd_dom_sf"/>
</dbReference>
<dbReference type="InterPro" id="IPR002347">
    <property type="entry name" value="SDR_fam"/>
</dbReference>
<dbReference type="Proteomes" id="UP000243975">
    <property type="component" value="Unassembled WGS sequence"/>
</dbReference>
<gene>
    <name evidence="5" type="ORF">Ccrd_023388</name>
</gene>
<feature type="signal peptide" evidence="4">
    <location>
        <begin position="1"/>
        <end position="23"/>
    </location>
</feature>
<dbReference type="Gene3D" id="3.40.50.720">
    <property type="entry name" value="NAD(P)-binding Rossmann-like Domain"/>
    <property type="match status" value="2"/>
</dbReference>
<dbReference type="InterPro" id="IPR020904">
    <property type="entry name" value="Sc_DH/Rdtase_CS"/>
</dbReference>
<keyword evidence="6" id="KW-1185">Reference proteome</keyword>
<evidence type="ECO:0000256" key="2">
    <source>
        <dbReference type="ARBA" id="ARBA00023002"/>
    </source>
</evidence>
<keyword evidence="2" id="KW-0560">Oxidoreductase</keyword>
<dbReference type="PANTHER" id="PTHR48107">
    <property type="entry name" value="NADPH-DEPENDENT ALDEHYDE REDUCTASE-LIKE PROTEIN, CHLOROPLASTIC-RELATED"/>
    <property type="match status" value="1"/>
</dbReference>
<dbReference type="SUPFAM" id="SSF51735">
    <property type="entry name" value="NAD(P)-binding Rossmann-fold domains"/>
    <property type="match status" value="1"/>
</dbReference>
<dbReference type="PROSITE" id="PS00061">
    <property type="entry name" value="ADH_SHORT"/>
    <property type="match status" value="1"/>
</dbReference>
<comment type="caution">
    <text evidence="5">The sequence shown here is derived from an EMBL/GenBank/DDBJ whole genome shotgun (WGS) entry which is preliminary data.</text>
</comment>
<evidence type="ECO:0000313" key="5">
    <source>
        <dbReference type="EMBL" id="KVH98379.1"/>
    </source>
</evidence>
<feature type="non-terminal residue" evidence="5">
    <location>
        <position position="1"/>
    </location>
</feature>
<keyword evidence="4" id="KW-0732">Signal</keyword>
<sequence>MQLLLFFPLYIATFCASLRCVLTTVTQIDQRGEKMATNGRNFPPQKQEHQPGLEHVMNPSPQFMNPNYKPAGKLQGKVALVTGGDSGIGRAVCYLFVKEGATVAFTFVKGREDKDADDTLRLLLENKTGDAKNPIAIAADLGFDENCKKVVDEVVENYGRIDILNSTRPVPLMKSPRIVWLGHALRYMNVGSSIINTTSVDAYLGNPELMDYASTKGAIVSFTRGLALQLAQKGIRVNGVAPGPVYTPIRPASMEESDVSEWGSKTPMGRAAQPHEISPSFVFLASDDSTYFTGQFLHPN</sequence>
<dbReference type="STRING" id="59895.A0A118JYB4"/>
<dbReference type="PRINTS" id="PR00080">
    <property type="entry name" value="SDRFAMILY"/>
</dbReference>
<dbReference type="GO" id="GO:0016614">
    <property type="term" value="F:oxidoreductase activity, acting on CH-OH group of donors"/>
    <property type="evidence" value="ECO:0007669"/>
    <property type="project" value="UniProtKB-ARBA"/>
</dbReference>
<dbReference type="Gramene" id="KVH98379">
    <property type="protein sequence ID" value="KVH98379"/>
    <property type="gene ID" value="Ccrd_023388"/>
</dbReference>
<evidence type="ECO:0000256" key="3">
    <source>
        <dbReference type="RuleBase" id="RU000363"/>
    </source>
</evidence>
<dbReference type="AlphaFoldDB" id="A0A118JYB4"/>
<comment type="similarity">
    <text evidence="1 3">Belongs to the short-chain dehydrogenases/reductases (SDR) family.</text>
</comment>
<feature type="chain" id="PRO_5007159804" evidence="4">
    <location>
        <begin position="24"/>
        <end position="300"/>
    </location>
</feature>
<reference evidence="5 6" key="1">
    <citation type="journal article" date="2016" name="Sci. Rep.">
        <title>The genome sequence of the outbreeding globe artichoke constructed de novo incorporating a phase-aware low-pass sequencing strategy of F1 progeny.</title>
        <authorList>
            <person name="Scaglione D."/>
            <person name="Reyes-Chin-Wo S."/>
            <person name="Acquadro A."/>
            <person name="Froenicke L."/>
            <person name="Portis E."/>
            <person name="Beitel C."/>
            <person name="Tirone M."/>
            <person name="Mauro R."/>
            <person name="Lo Monaco A."/>
            <person name="Mauromicale G."/>
            <person name="Faccioli P."/>
            <person name="Cattivelli L."/>
            <person name="Rieseberg L."/>
            <person name="Michelmore R."/>
            <person name="Lanteri S."/>
        </authorList>
    </citation>
    <scope>NUCLEOTIDE SEQUENCE [LARGE SCALE GENOMIC DNA]</scope>
    <source>
        <strain evidence="5">2C</strain>
    </source>
</reference>
<dbReference type="PRINTS" id="PR00081">
    <property type="entry name" value="GDHRDH"/>
</dbReference>